<gene>
    <name evidence="6" type="ORF">CN980_29665</name>
</gene>
<dbReference type="CDD" id="cd18012">
    <property type="entry name" value="DEXQc_arch_SWI2_SNF2"/>
    <property type="match status" value="1"/>
</dbReference>
<evidence type="ECO:0000313" key="7">
    <source>
        <dbReference type="Proteomes" id="UP000223834"/>
    </source>
</evidence>
<dbReference type="InterPro" id="IPR007527">
    <property type="entry name" value="Znf_SWIM"/>
</dbReference>
<dbReference type="CDD" id="cd18793">
    <property type="entry name" value="SF2_C_SNF"/>
    <property type="match status" value="1"/>
</dbReference>
<evidence type="ECO:0000313" key="6">
    <source>
        <dbReference type="EMBL" id="PGO61109.1"/>
    </source>
</evidence>
<dbReference type="FunFam" id="3.40.50.300:FF:000533">
    <property type="entry name" value="Helicase, Snf2 family"/>
    <property type="match status" value="1"/>
</dbReference>
<dbReference type="InterPro" id="IPR027417">
    <property type="entry name" value="P-loop_NTPase"/>
</dbReference>
<dbReference type="PROSITE" id="PS51194">
    <property type="entry name" value="HELICASE_CTER"/>
    <property type="match status" value="1"/>
</dbReference>
<dbReference type="EMBL" id="NUIQ01000344">
    <property type="protein sequence ID" value="PGO61109.1"/>
    <property type="molecule type" value="Genomic_DNA"/>
</dbReference>
<organism evidence="6 7">
    <name type="scientific">Bacillus cereus</name>
    <dbReference type="NCBI Taxonomy" id="1396"/>
    <lineage>
        <taxon>Bacteria</taxon>
        <taxon>Bacillati</taxon>
        <taxon>Bacillota</taxon>
        <taxon>Bacilli</taxon>
        <taxon>Bacillales</taxon>
        <taxon>Bacillaceae</taxon>
        <taxon>Bacillus</taxon>
        <taxon>Bacillus cereus group</taxon>
    </lineage>
</organism>
<dbReference type="GO" id="GO:0016787">
    <property type="term" value="F:hydrolase activity"/>
    <property type="evidence" value="ECO:0007669"/>
    <property type="project" value="UniProtKB-KW"/>
</dbReference>
<evidence type="ECO:0000256" key="2">
    <source>
        <dbReference type="PROSITE-ProRule" id="PRU00325"/>
    </source>
</evidence>
<dbReference type="RefSeq" id="WP_098772041.1">
    <property type="nucleotide sequence ID" value="NZ_NUIQ01000344.1"/>
</dbReference>
<dbReference type="InterPro" id="IPR001650">
    <property type="entry name" value="Helicase_C-like"/>
</dbReference>
<protein>
    <submittedName>
        <fullName evidence="6">Helicase SNF2</fullName>
    </submittedName>
</protein>
<dbReference type="InterPro" id="IPR000330">
    <property type="entry name" value="SNF2_N"/>
</dbReference>
<dbReference type="PANTHER" id="PTHR10799">
    <property type="entry name" value="SNF2/RAD54 HELICASE FAMILY"/>
    <property type="match status" value="1"/>
</dbReference>
<dbReference type="Pfam" id="PF00176">
    <property type="entry name" value="SNF2-rel_dom"/>
    <property type="match status" value="1"/>
</dbReference>
<dbReference type="SMART" id="SM00487">
    <property type="entry name" value="DEXDc"/>
    <property type="match status" value="1"/>
</dbReference>
<dbReference type="GO" id="GO:0005524">
    <property type="term" value="F:ATP binding"/>
    <property type="evidence" value="ECO:0007669"/>
    <property type="project" value="InterPro"/>
</dbReference>
<dbReference type="PROSITE" id="PS50966">
    <property type="entry name" value="ZF_SWIM"/>
    <property type="match status" value="1"/>
</dbReference>
<dbReference type="GO" id="GO:0004386">
    <property type="term" value="F:helicase activity"/>
    <property type="evidence" value="ECO:0007669"/>
    <property type="project" value="UniProtKB-KW"/>
</dbReference>
<name>A0A9X7C5U7_BACCE</name>
<feature type="domain" description="Helicase C-terminal" evidence="5">
    <location>
        <begin position="914"/>
        <end position="1071"/>
    </location>
</feature>
<keyword evidence="2" id="KW-0479">Metal-binding</keyword>
<dbReference type="Pfam" id="PF00271">
    <property type="entry name" value="Helicase_C"/>
    <property type="match status" value="1"/>
</dbReference>
<evidence type="ECO:0000259" key="5">
    <source>
        <dbReference type="PROSITE" id="PS51194"/>
    </source>
</evidence>
<dbReference type="PROSITE" id="PS51192">
    <property type="entry name" value="HELICASE_ATP_BIND_1"/>
    <property type="match status" value="1"/>
</dbReference>
<sequence length="1081" mass="126323">MSYAQNLTKEKIHQAFSNTVYNRGYAYYLQGRVMDLKYDDKHSVWRGKVSGRDIYHVTVAIHPDSFDTTCNCLAYDRFLECKHSVAVLCALCGEDLKEEVFAPTISTRKKHIYHPTEQFINLFRTHQTITQTHDQDQKQKHMLRIEFLCKSYRENPMSIRSGNMLLRIEMKIGLDRMYVVRNIKEFLKNIKTHHTHTFTKKFTYDPTKYSFSDTDYEILCMLQEIVNNESFYRNNYSYYWQESRTSDRELLIPPMMGKKFISQVAQCHVTFVHEQMVYTDINYLEEEAPFVFRLHAPQEDVFELVLSQLSHIVYFDSYNCMFLDGTFYTLSDEQKILLEGVRQNTVLEHAIPISKEQMGSFLADVLPSLKKIGVIEMTDNISDQIIQPPLTSKLWVEKVNNRICVTLEYHYNDWVIHPLSPKQDQLGEQTTILIRDREKEQEIMELIKNAPLHIHTERLYVEKDDMAMYEFLFHSVPKMNEIADIYMTEEVRSYMHAKEYSIPVTSIDVTSDSNLLEIHFDMDGINPETIPSILQAVIEKKKYYRMPDGAFLSLEHKEFQHINQLLTELDIQTNTLNTNQVHLPLYRGVQVNEIMKSKDSYVTKRSKAFWNLIQDLKHPEALDFMLPNTLQASLRDYQYNGFQWLKALARYSLGGILADDMGLGKTVQSIAYLLSEKENMKEEQPFLIVTPASLLYNWKSEFEKFAPSLKVHVVAGTPKEREELLNSDISTDVWVTSYPLLRQDIDLYNTLDFHTLILDEAQTIKNYRTKAAEAVRMIRAQKRFALSGTPIENSLDELWSIFQTILPGFFPGQQSFRKLPPEQIARMVRPFILRRLKKEVLKELPEKIESNHISELTKPQKELYVSYLENIKNSLETENFQKNRMKILAGLTRLRQICCHPSLFIENYHGDSSKLEQLLEITKQAISNKKRLLVFSQFSSMLQIIYEQFEKEGISSFYLDGRTPSKERVHMANQFNQGEKEVFLISLKAGGTGLNLTGADTVILYDLWWNPAIEEQAAGRAHRMGQKNVVQVIRLLTRGTIEEKIYELQQKKKELIERVIHPGETMLTSLSEAEIRELLHM</sequence>
<dbReference type="SMART" id="SM00490">
    <property type="entry name" value="HELICc"/>
    <property type="match status" value="1"/>
</dbReference>
<reference evidence="6 7" key="1">
    <citation type="submission" date="2017-09" db="EMBL/GenBank/DDBJ databases">
        <title>Large-scale bioinformatics analysis of Bacillus genomes uncovers conserved roles of natural products in bacterial physiology.</title>
        <authorList>
            <consortium name="Agbiome Team Llc"/>
            <person name="Bleich R.M."/>
            <person name="Grubbs K.J."/>
            <person name="Santa Maria K.C."/>
            <person name="Allen S.E."/>
            <person name="Farag S."/>
            <person name="Shank E.A."/>
            <person name="Bowers A."/>
        </authorList>
    </citation>
    <scope>NUCLEOTIDE SEQUENCE [LARGE SCALE GENOMIC DNA]</scope>
    <source>
        <strain evidence="6 7">AFS049141</strain>
    </source>
</reference>
<dbReference type="AlphaFoldDB" id="A0A9X7C5U7"/>
<keyword evidence="2" id="KW-0863">Zinc-finger</keyword>
<dbReference type="InterPro" id="IPR014001">
    <property type="entry name" value="Helicase_ATP-bd"/>
</dbReference>
<keyword evidence="6" id="KW-0347">Helicase</keyword>
<dbReference type="Proteomes" id="UP000223834">
    <property type="component" value="Unassembled WGS sequence"/>
</dbReference>
<dbReference type="InterPro" id="IPR049730">
    <property type="entry name" value="SNF2/RAD54-like_C"/>
</dbReference>
<evidence type="ECO:0000259" key="3">
    <source>
        <dbReference type="PROSITE" id="PS50966"/>
    </source>
</evidence>
<dbReference type="Gene3D" id="3.40.50.300">
    <property type="entry name" value="P-loop containing nucleotide triphosphate hydrolases"/>
    <property type="match status" value="1"/>
</dbReference>
<keyword evidence="2" id="KW-0862">Zinc</keyword>
<feature type="domain" description="SWIM-type" evidence="3">
    <location>
        <begin position="55"/>
        <end position="92"/>
    </location>
</feature>
<evidence type="ECO:0000256" key="1">
    <source>
        <dbReference type="ARBA" id="ARBA00022801"/>
    </source>
</evidence>
<proteinExistence type="predicted"/>
<evidence type="ECO:0000259" key="4">
    <source>
        <dbReference type="PROSITE" id="PS51192"/>
    </source>
</evidence>
<accession>A0A9X7C5U7</accession>
<keyword evidence="1" id="KW-0378">Hydrolase</keyword>
<dbReference type="Gene3D" id="3.40.50.10810">
    <property type="entry name" value="Tandem AAA-ATPase domain"/>
    <property type="match status" value="1"/>
</dbReference>
<comment type="caution">
    <text evidence="6">The sequence shown here is derived from an EMBL/GenBank/DDBJ whole genome shotgun (WGS) entry which is preliminary data.</text>
</comment>
<dbReference type="GO" id="GO:0008270">
    <property type="term" value="F:zinc ion binding"/>
    <property type="evidence" value="ECO:0007669"/>
    <property type="project" value="UniProtKB-KW"/>
</dbReference>
<dbReference type="InterPro" id="IPR013663">
    <property type="entry name" value="Helicase_SWF/SNF/SWI_bac"/>
</dbReference>
<dbReference type="Pfam" id="PF08455">
    <property type="entry name" value="SNF2_assoc"/>
    <property type="match status" value="1"/>
</dbReference>
<keyword evidence="6" id="KW-0067">ATP-binding</keyword>
<dbReference type="SUPFAM" id="SSF52540">
    <property type="entry name" value="P-loop containing nucleoside triphosphate hydrolases"/>
    <property type="match status" value="2"/>
</dbReference>
<dbReference type="InterPro" id="IPR038718">
    <property type="entry name" value="SNF2-like_sf"/>
</dbReference>
<feature type="domain" description="Helicase ATP-binding" evidence="4">
    <location>
        <begin position="646"/>
        <end position="808"/>
    </location>
</feature>
<keyword evidence="6" id="KW-0547">Nucleotide-binding</keyword>